<dbReference type="Proteomes" id="UP000181936">
    <property type="component" value="Chromosome"/>
</dbReference>
<evidence type="ECO:0000313" key="1">
    <source>
        <dbReference type="EMBL" id="APH04855.1"/>
    </source>
</evidence>
<proteinExistence type="predicted"/>
<accession>A0A1L3MR67</accession>
<evidence type="ECO:0000313" key="2">
    <source>
        <dbReference type="Proteomes" id="UP000181936"/>
    </source>
</evidence>
<protein>
    <submittedName>
        <fullName evidence="1">Uncharacterized protein</fullName>
    </submittedName>
</protein>
<dbReference type="KEGG" id="bwh:A9C19_08905"/>
<organism evidence="1 2">
    <name type="scientific">Bacillus weihaiensis</name>
    <dbReference type="NCBI Taxonomy" id="1547283"/>
    <lineage>
        <taxon>Bacteria</taxon>
        <taxon>Bacillati</taxon>
        <taxon>Bacillota</taxon>
        <taxon>Bacilli</taxon>
        <taxon>Bacillales</taxon>
        <taxon>Bacillaceae</taxon>
        <taxon>Bacillus</taxon>
    </lineage>
</organism>
<keyword evidence="2" id="KW-1185">Reference proteome</keyword>
<sequence length="60" mass="7338">MSNNEKVIKVDTLVIHAKEVKVIEERREKDDRHERRDPWGLFWGKRAVEDVRDDEEYDKE</sequence>
<dbReference type="RefSeq" id="WP_072579648.1">
    <property type="nucleotide sequence ID" value="NZ_CP016020.1"/>
</dbReference>
<gene>
    <name evidence="1" type="ORF">A9C19_08905</name>
</gene>
<dbReference type="AlphaFoldDB" id="A0A1L3MR67"/>
<reference evidence="1 2" key="1">
    <citation type="journal article" date="2016" name="Sci. Rep.">
        <title>Complete genome sequence and transcriptomic analysis of a novel marine strain Bacillus weihaiensis reveals the mechanism of brown algae degradation.</title>
        <authorList>
            <person name="Zhu Y."/>
            <person name="Chen P."/>
            <person name="Bao Y."/>
            <person name="Men Y."/>
            <person name="Zeng Y."/>
            <person name="Yang J."/>
            <person name="Sun J."/>
            <person name="Sun Y."/>
        </authorList>
    </citation>
    <scope>NUCLEOTIDE SEQUENCE [LARGE SCALE GENOMIC DNA]</scope>
    <source>
        <strain evidence="1 2">Alg07</strain>
    </source>
</reference>
<dbReference type="EMBL" id="CP016020">
    <property type="protein sequence ID" value="APH04855.1"/>
    <property type="molecule type" value="Genomic_DNA"/>
</dbReference>
<name>A0A1L3MR67_9BACI</name>